<dbReference type="InterPro" id="IPR001881">
    <property type="entry name" value="EGF-like_Ca-bd_dom"/>
</dbReference>
<evidence type="ECO:0000256" key="11">
    <source>
        <dbReference type="PROSITE-ProRule" id="PRU00076"/>
    </source>
</evidence>
<evidence type="ECO:0000256" key="8">
    <source>
        <dbReference type="ARBA" id="ARBA00023136"/>
    </source>
</evidence>
<keyword evidence="3" id="KW-0812">Transmembrane</keyword>
<dbReference type="Pfam" id="PF23283">
    <property type="entry name" value="D8C_UMOD"/>
    <property type="match status" value="1"/>
</dbReference>
<protein>
    <recommendedName>
        <fullName evidence="12">EGF-like domain-containing protein</fullName>
    </recommendedName>
</protein>
<dbReference type="InterPro" id="IPR018097">
    <property type="entry name" value="EGF_Ca-bd_CS"/>
</dbReference>
<evidence type="ECO:0000256" key="4">
    <source>
        <dbReference type="ARBA" id="ARBA00022729"/>
    </source>
</evidence>
<feature type="domain" description="EGF-like" evidence="12">
    <location>
        <begin position="250"/>
        <end position="289"/>
    </location>
</feature>
<feature type="domain" description="EGF-like" evidence="12">
    <location>
        <begin position="290"/>
        <end position="330"/>
    </location>
</feature>
<dbReference type="InterPro" id="IPR000152">
    <property type="entry name" value="EGF-type_Asp/Asn_hydroxyl_site"/>
</dbReference>
<dbReference type="PROSITE" id="PS01187">
    <property type="entry name" value="EGF_CA"/>
    <property type="match status" value="2"/>
</dbReference>
<dbReference type="InterPro" id="IPR009030">
    <property type="entry name" value="Growth_fac_rcpt_cys_sf"/>
</dbReference>
<dbReference type="PANTHER" id="PTHR24039">
    <property type="entry name" value="FIBRILLIN-RELATED"/>
    <property type="match status" value="1"/>
</dbReference>
<dbReference type="GO" id="GO:0048513">
    <property type="term" value="P:animal organ development"/>
    <property type="evidence" value="ECO:0007669"/>
    <property type="project" value="UniProtKB-ARBA"/>
</dbReference>
<keyword evidence="8" id="KW-0472">Membrane</keyword>
<dbReference type="FunFam" id="2.10.25.10:FF:000038">
    <property type="entry name" value="Fibrillin 2"/>
    <property type="match status" value="8"/>
</dbReference>
<dbReference type="SUPFAM" id="SSF57184">
    <property type="entry name" value="Growth factor receptor domain"/>
    <property type="match status" value="2"/>
</dbReference>
<evidence type="ECO:0000313" key="14">
    <source>
        <dbReference type="Proteomes" id="UP001159428"/>
    </source>
</evidence>
<evidence type="ECO:0000256" key="6">
    <source>
        <dbReference type="ARBA" id="ARBA00022837"/>
    </source>
</evidence>
<keyword evidence="5" id="KW-0677">Repeat</keyword>
<reference evidence="13 14" key="1">
    <citation type="submission" date="2022-05" db="EMBL/GenBank/DDBJ databases">
        <authorList>
            <consortium name="Genoscope - CEA"/>
            <person name="William W."/>
        </authorList>
    </citation>
    <scope>NUCLEOTIDE SEQUENCE [LARGE SCALE GENOMIC DNA]</scope>
</reference>
<dbReference type="CDD" id="cd00054">
    <property type="entry name" value="EGF_CA"/>
    <property type="match status" value="10"/>
</dbReference>
<evidence type="ECO:0000256" key="5">
    <source>
        <dbReference type="ARBA" id="ARBA00022737"/>
    </source>
</evidence>
<dbReference type="SMART" id="SM00181">
    <property type="entry name" value="EGF"/>
    <property type="match status" value="10"/>
</dbReference>
<dbReference type="InterPro" id="IPR024731">
    <property type="entry name" value="NELL2-like_EGF"/>
</dbReference>
<dbReference type="PROSITE" id="PS00022">
    <property type="entry name" value="EGF_1"/>
    <property type="match status" value="1"/>
</dbReference>
<evidence type="ECO:0000256" key="7">
    <source>
        <dbReference type="ARBA" id="ARBA00022989"/>
    </source>
</evidence>
<name>A0AAU9XUJ1_9CNID</name>
<feature type="domain" description="EGF-like" evidence="12">
    <location>
        <begin position="83"/>
        <end position="122"/>
    </location>
</feature>
<dbReference type="GO" id="GO:0016020">
    <property type="term" value="C:membrane"/>
    <property type="evidence" value="ECO:0007669"/>
    <property type="project" value="UniProtKB-SubCell"/>
</dbReference>
<dbReference type="Gene3D" id="2.10.25.10">
    <property type="entry name" value="Laminin"/>
    <property type="match status" value="10"/>
</dbReference>
<feature type="domain" description="EGF-like" evidence="12">
    <location>
        <begin position="124"/>
        <end position="164"/>
    </location>
</feature>
<keyword evidence="9 11" id="KW-1015">Disulfide bond</keyword>
<evidence type="ECO:0000256" key="9">
    <source>
        <dbReference type="ARBA" id="ARBA00023157"/>
    </source>
</evidence>
<comment type="caution">
    <text evidence="13">The sequence shown here is derived from an EMBL/GenBank/DDBJ whole genome shotgun (WGS) entry which is preliminary data.</text>
</comment>
<dbReference type="FunFam" id="2.10.25.10:FF:000118">
    <property type="entry name" value="protein delta homolog 2"/>
    <property type="match status" value="1"/>
</dbReference>
<sequence>MVFPDYYFFAERRLVNHTIETRKVKNFDDCELLCYLNDNCVSLNFKKDPDNIDAVHICELNNATHLTYDSDLTTDAKFYYRGSKNACDKNSLCQNNATCQSGFTLKGYRCLCPSGFEGERCEIDIDECVATPGKCHNKAACNNTHGSYVCTCKSGYIGDGRNCTEVDECKGNHSCHKNANCANTIGSHVCNCQPGYTGNGQNCTDIDECSEAHTVEMNKCHPNASCTNTQGSYYCSCHPKYIGDGLNCEDVDECKGNHPCHENANCSNTIGSHICDCQPGYTGNGQNCTDIDECKTYPSKCQVNATCNNTNGSYVCKCKPGYTGDGRNCADIDECKGNHSCHENANCTNTNGSHICDCQPGYTGNGQSCTDIDECKGNHSCHENANCTNTNGSHVCDCHPGYTGNGQNCTGEFGIARKCGLCHGNICIILKSHFYICGFIDIDECRGNHSCHENANCTNTNGSHVCDCHPGYTGNGQNCTDIDECKTYPYKCHVNALCKNTHGSHVCTCKPGYTGDGRNCTADPCYHYKNLSDANRKKSYITPQISELCDTELAEGWYRFVGASGTKMPTTRVPAYRCGTTWSGWLDGAHPTVEDGKVLRKVCFSDRSTGCYYSKNIFVKNCGSYYIYELFKPQVCSVRYCGTD</sequence>
<feature type="domain" description="EGF-like" evidence="12">
    <location>
        <begin position="481"/>
        <end position="521"/>
    </location>
</feature>
<dbReference type="Proteomes" id="UP001159428">
    <property type="component" value="Unassembled WGS sequence"/>
</dbReference>
<feature type="domain" description="EGF-like" evidence="12">
    <location>
        <begin position="165"/>
        <end position="204"/>
    </location>
</feature>
<feature type="domain" description="EGF-like" evidence="12">
    <location>
        <begin position="371"/>
        <end position="410"/>
    </location>
</feature>
<feature type="disulfide bond" evidence="11">
    <location>
        <begin position="112"/>
        <end position="121"/>
    </location>
</feature>
<evidence type="ECO:0000256" key="1">
    <source>
        <dbReference type="ARBA" id="ARBA00004479"/>
    </source>
</evidence>
<dbReference type="InterPro" id="IPR057774">
    <property type="entry name" value="D8C_UMOD/GP2/OIT3-like"/>
</dbReference>
<comment type="subcellular location">
    <subcellularLocation>
        <location evidence="1">Membrane</location>
        <topology evidence="1">Single-pass type I membrane protein</topology>
    </subcellularLocation>
</comment>
<dbReference type="PROSITE" id="PS00010">
    <property type="entry name" value="ASX_HYDROXYL"/>
    <property type="match status" value="3"/>
</dbReference>
<dbReference type="InterPro" id="IPR000742">
    <property type="entry name" value="EGF"/>
</dbReference>
<keyword evidence="4" id="KW-0732">Signal</keyword>
<comment type="caution">
    <text evidence="11">Lacks conserved residue(s) required for the propagation of feature annotation.</text>
</comment>
<keyword evidence="7" id="KW-1133">Transmembrane helix</keyword>
<feature type="domain" description="EGF-like" evidence="12">
    <location>
        <begin position="205"/>
        <end position="249"/>
    </location>
</feature>
<organism evidence="13 14">
    <name type="scientific">Pocillopora meandrina</name>
    <dbReference type="NCBI Taxonomy" id="46732"/>
    <lineage>
        <taxon>Eukaryota</taxon>
        <taxon>Metazoa</taxon>
        <taxon>Cnidaria</taxon>
        <taxon>Anthozoa</taxon>
        <taxon>Hexacorallia</taxon>
        <taxon>Scleractinia</taxon>
        <taxon>Astrocoeniina</taxon>
        <taxon>Pocilloporidae</taxon>
        <taxon>Pocillopora</taxon>
    </lineage>
</organism>
<dbReference type="PROSITE" id="PS01186">
    <property type="entry name" value="EGF_2"/>
    <property type="match status" value="9"/>
</dbReference>
<dbReference type="SUPFAM" id="SSF57196">
    <property type="entry name" value="EGF/Laminin"/>
    <property type="match status" value="4"/>
</dbReference>
<dbReference type="FunFam" id="2.10.25.10:FF:000202">
    <property type="entry name" value="Multiple epidermal growth factor-like domains 8"/>
    <property type="match status" value="1"/>
</dbReference>
<keyword evidence="14" id="KW-1185">Reference proteome</keyword>
<feature type="domain" description="EGF-like" evidence="12">
    <location>
        <begin position="441"/>
        <end position="480"/>
    </location>
</feature>
<keyword evidence="6" id="KW-0106">Calcium</keyword>
<dbReference type="GO" id="GO:0048731">
    <property type="term" value="P:system development"/>
    <property type="evidence" value="ECO:0007669"/>
    <property type="project" value="UniProtKB-ARBA"/>
</dbReference>
<evidence type="ECO:0000313" key="13">
    <source>
        <dbReference type="EMBL" id="CAH3159120.1"/>
    </source>
</evidence>
<dbReference type="SMART" id="SM00179">
    <property type="entry name" value="EGF_CA"/>
    <property type="match status" value="10"/>
</dbReference>
<dbReference type="Pfam" id="PF00008">
    <property type="entry name" value="EGF"/>
    <property type="match status" value="1"/>
</dbReference>
<dbReference type="PROSITE" id="PS50026">
    <property type="entry name" value="EGF_3"/>
    <property type="match status" value="10"/>
</dbReference>
<dbReference type="EMBL" id="CALNXJ010000070">
    <property type="protein sequence ID" value="CAH3159120.1"/>
    <property type="molecule type" value="Genomic_DNA"/>
</dbReference>
<evidence type="ECO:0000256" key="3">
    <source>
        <dbReference type="ARBA" id="ARBA00022692"/>
    </source>
</evidence>
<accession>A0AAU9XUJ1</accession>
<feature type="domain" description="EGF-like" evidence="12">
    <location>
        <begin position="331"/>
        <end position="370"/>
    </location>
</feature>
<dbReference type="Pfam" id="PF12947">
    <property type="entry name" value="EGF_3"/>
    <property type="match status" value="9"/>
</dbReference>
<dbReference type="AlphaFoldDB" id="A0AAU9XUJ1"/>
<feature type="disulfide bond" evidence="11">
    <location>
        <begin position="93"/>
        <end position="110"/>
    </location>
</feature>
<evidence type="ECO:0000256" key="10">
    <source>
        <dbReference type="ARBA" id="ARBA00023180"/>
    </source>
</evidence>
<evidence type="ECO:0000259" key="12">
    <source>
        <dbReference type="PROSITE" id="PS50026"/>
    </source>
</evidence>
<keyword evidence="2 11" id="KW-0245">EGF-like domain</keyword>
<dbReference type="GO" id="GO:0005509">
    <property type="term" value="F:calcium ion binding"/>
    <property type="evidence" value="ECO:0007669"/>
    <property type="project" value="InterPro"/>
</dbReference>
<dbReference type="PANTHER" id="PTHR24039:SF58">
    <property type="entry name" value="EGF-LIKE DOMAIN-CONTAINING PROTEIN"/>
    <property type="match status" value="1"/>
</dbReference>
<keyword evidence="10" id="KW-0325">Glycoprotein</keyword>
<evidence type="ECO:0000256" key="2">
    <source>
        <dbReference type="ARBA" id="ARBA00022536"/>
    </source>
</evidence>
<proteinExistence type="predicted"/>
<gene>
    <name evidence="13" type="ORF">PMEA_00031820</name>
</gene>